<dbReference type="AlphaFoldDB" id="A0A366ET19"/>
<evidence type="ECO:0000256" key="5">
    <source>
        <dbReference type="RuleBase" id="RU361277"/>
    </source>
</evidence>
<feature type="domain" description="Enoyl reductase (ER)" evidence="6">
    <location>
        <begin position="28"/>
        <end position="373"/>
    </location>
</feature>
<organism evidence="7 8">
    <name type="scientific">Roseiarcus fermentans</name>
    <dbReference type="NCBI Taxonomy" id="1473586"/>
    <lineage>
        <taxon>Bacteria</taxon>
        <taxon>Pseudomonadati</taxon>
        <taxon>Pseudomonadota</taxon>
        <taxon>Alphaproteobacteria</taxon>
        <taxon>Hyphomicrobiales</taxon>
        <taxon>Roseiarcaceae</taxon>
        <taxon>Roseiarcus</taxon>
    </lineage>
</organism>
<dbReference type="InterPro" id="IPR029752">
    <property type="entry name" value="D-isomer_DH_CS1"/>
</dbReference>
<dbReference type="PANTHER" id="PTHR42683">
    <property type="entry name" value="ALDEHYDE REDUCTASE"/>
    <property type="match status" value="1"/>
</dbReference>
<evidence type="ECO:0000259" key="6">
    <source>
        <dbReference type="SMART" id="SM00829"/>
    </source>
</evidence>
<accession>A0A366ET19</accession>
<evidence type="ECO:0000313" key="8">
    <source>
        <dbReference type="Proteomes" id="UP000253529"/>
    </source>
</evidence>
<dbReference type="InterPro" id="IPR013149">
    <property type="entry name" value="ADH-like_C"/>
</dbReference>
<comment type="cofactor">
    <cofactor evidence="1 5">
        <name>Zn(2+)</name>
        <dbReference type="ChEBI" id="CHEBI:29105"/>
    </cofactor>
</comment>
<gene>
    <name evidence="7" type="ORF">DFR50_1389</name>
</gene>
<dbReference type="SMART" id="SM00829">
    <property type="entry name" value="PKS_ER"/>
    <property type="match status" value="1"/>
</dbReference>
<dbReference type="InterPro" id="IPR011032">
    <property type="entry name" value="GroES-like_sf"/>
</dbReference>
<dbReference type="Gene3D" id="3.90.180.10">
    <property type="entry name" value="Medium-chain alcohol dehydrogenases, catalytic domain"/>
    <property type="match status" value="1"/>
</dbReference>
<reference evidence="7 8" key="1">
    <citation type="submission" date="2018-06" db="EMBL/GenBank/DDBJ databases">
        <title>Genomic Encyclopedia of Type Strains, Phase IV (KMG-IV): sequencing the most valuable type-strain genomes for metagenomic binning, comparative biology and taxonomic classification.</title>
        <authorList>
            <person name="Goeker M."/>
        </authorList>
    </citation>
    <scope>NUCLEOTIDE SEQUENCE [LARGE SCALE GENOMIC DNA]</scope>
    <source>
        <strain evidence="7 8">DSM 24875</strain>
    </source>
</reference>
<dbReference type="PROSITE" id="PS00065">
    <property type="entry name" value="D_2_HYDROXYACID_DH_1"/>
    <property type="match status" value="1"/>
</dbReference>
<dbReference type="Gene3D" id="3.40.50.720">
    <property type="entry name" value="NAD(P)-binding Rossmann-like Domain"/>
    <property type="match status" value="1"/>
</dbReference>
<proteinExistence type="inferred from homology"/>
<dbReference type="InterPro" id="IPR013154">
    <property type="entry name" value="ADH-like_N"/>
</dbReference>
<dbReference type="SUPFAM" id="SSF50129">
    <property type="entry name" value="GroES-like"/>
    <property type="match status" value="1"/>
</dbReference>
<keyword evidence="8" id="KW-1185">Reference proteome</keyword>
<comment type="similarity">
    <text evidence="5">Belongs to the zinc-containing alcohol dehydrogenase family.</text>
</comment>
<evidence type="ECO:0000256" key="3">
    <source>
        <dbReference type="ARBA" id="ARBA00022833"/>
    </source>
</evidence>
<sequence>MVRRASGDRKPFIEDREFMKAFGYAARSADSPLTPFALERRAPRAEDVAIDILFCGVCHSDIHTARNEWGGGTQYPCVPGHEIIGRVSAVGGDVTKFKVGDLVGVGCLVDSCRRCRSCDDGLEQYCDHGFTLTYGSEDKVGGTPHQTTLGGYSDKITVAERFVLRIPDTLDPAAAAPLLCAGITTYSPLKRWKVGPGQKVGVIGLGGLGHMGVKFAHAMGAHVVMITTSPEKGRDARKLGADEVLISKDAEAMKSAASSFDFLLNTIPVGHDTDPYMNLLKRDGTMVIVGAVEKLTNVSGVPFIIRRRSMAGSLIGGLPETQEMLDFCGAHAIVCDIETIAMEEINKAYDRTVEGDVKYRFVIDMATLGRPAAVAP</sequence>
<dbReference type="GO" id="GO:0008270">
    <property type="term" value="F:zinc ion binding"/>
    <property type="evidence" value="ECO:0007669"/>
    <property type="project" value="InterPro"/>
</dbReference>
<dbReference type="SUPFAM" id="SSF51735">
    <property type="entry name" value="NAD(P)-binding Rossmann-fold domains"/>
    <property type="match status" value="1"/>
</dbReference>
<evidence type="ECO:0000313" key="7">
    <source>
        <dbReference type="EMBL" id="RBP04625.1"/>
    </source>
</evidence>
<dbReference type="CDD" id="cd05283">
    <property type="entry name" value="CAD1"/>
    <property type="match status" value="1"/>
</dbReference>
<comment type="caution">
    <text evidence="7">The sequence shown here is derived from an EMBL/GenBank/DDBJ whole genome shotgun (WGS) entry which is preliminary data.</text>
</comment>
<protein>
    <submittedName>
        <fullName evidence="7">Putative zinc-type alcohol dehydrogenase-like protein</fullName>
    </submittedName>
</protein>
<evidence type="ECO:0000256" key="2">
    <source>
        <dbReference type="ARBA" id="ARBA00022723"/>
    </source>
</evidence>
<evidence type="ECO:0000256" key="4">
    <source>
        <dbReference type="ARBA" id="ARBA00023002"/>
    </source>
</evidence>
<dbReference type="Pfam" id="PF00107">
    <property type="entry name" value="ADH_zinc_N"/>
    <property type="match status" value="1"/>
</dbReference>
<dbReference type="Proteomes" id="UP000253529">
    <property type="component" value="Unassembled WGS sequence"/>
</dbReference>
<dbReference type="PROSITE" id="PS00059">
    <property type="entry name" value="ADH_ZINC"/>
    <property type="match status" value="1"/>
</dbReference>
<keyword evidence="2 5" id="KW-0479">Metal-binding</keyword>
<dbReference type="GO" id="GO:0008106">
    <property type="term" value="F:alcohol dehydrogenase (NADP+) activity"/>
    <property type="evidence" value="ECO:0007669"/>
    <property type="project" value="UniProtKB-ARBA"/>
</dbReference>
<dbReference type="Pfam" id="PF08240">
    <property type="entry name" value="ADH_N"/>
    <property type="match status" value="1"/>
</dbReference>
<evidence type="ECO:0000256" key="1">
    <source>
        <dbReference type="ARBA" id="ARBA00001947"/>
    </source>
</evidence>
<dbReference type="FunFam" id="3.40.50.720:FF:000022">
    <property type="entry name" value="Cinnamyl alcohol dehydrogenase"/>
    <property type="match status" value="1"/>
</dbReference>
<dbReference type="EMBL" id="QNRK01000038">
    <property type="protein sequence ID" value="RBP04625.1"/>
    <property type="molecule type" value="Genomic_DNA"/>
</dbReference>
<keyword evidence="4" id="KW-0560">Oxidoreductase</keyword>
<name>A0A366ET19_9HYPH</name>
<keyword evidence="3 5" id="KW-0862">Zinc</keyword>
<dbReference type="InterPro" id="IPR036291">
    <property type="entry name" value="NAD(P)-bd_dom_sf"/>
</dbReference>
<dbReference type="InterPro" id="IPR002328">
    <property type="entry name" value="ADH_Zn_CS"/>
</dbReference>
<dbReference type="InterPro" id="IPR047109">
    <property type="entry name" value="CAD-like"/>
</dbReference>
<dbReference type="InterPro" id="IPR020843">
    <property type="entry name" value="ER"/>
</dbReference>